<sequence>MSIRPAAVAGLFYPEDKADLYGVLTDLLPERVSENALNKLTEKPRALIVPHAGYMYSGAIAGLGYDLLRDYSGFDTIYLLGPNHREPLEGCAVPTSDYFSTPLGDIQVDHKAINTLLKNDVVIEADKVHAQEHCLEVQLPFLQYLQLNVPIVPLIIGECAAADVADIIEPLLLDPNKLVIVSTDLSHFHSYENAKKTDAHTDLKIMSADHDLKPTEACGCHALNGLLLAIKHQSLTIKKLAQCNSGDTAGAKERVVGYACYGVF</sequence>
<evidence type="ECO:0000313" key="2">
    <source>
        <dbReference type="EMBL" id="BBB29440.1"/>
    </source>
</evidence>
<reference evidence="2 3" key="1">
    <citation type="journal article" date="2008" name="Int. J. Syst. Evol. Microbiol.">
        <title>Neptunomonas japonica sp. nov., an Osedax japonicus symbiont-like bacterium isolated from sediment adjacent to sperm whale carcasses off Kagoshima, Japan.</title>
        <authorList>
            <person name="Miyazaki M."/>
            <person name="Nogi Y."/>
            <person name="Fujiwara Y."/>
            <person name="Kawato M."/>
            <person name="Kubokawa K."/>
            <person name="Horikoshi K."/>
        </authorList>
    </citation>
    <scope>NUCLEOTIDE SEQUENCE [LARGE SCALE GENOMIC DNA]</scope>
    <source>
        <strain evidence="2 3">JAMM 1380</strain>
    </source>
</reference>
<dbReference type="Proteomes" id="UP000595332">
    <property type="component" value="Chromosome"/>
</dbReference>
<evidence type="ECO:0000313" key="3">
    <source>
        <dbReference type="Proteomes" id="UP000595332"/>
    </source>
</evidence>
<name>A0A7R6SVI1_9GAMM</name>
<comment type="similarity">
    <text evidence="1">Belongs to the MEMO1 family.</text>
</comment>
<evidence type="ECO:0000256" key="1">
    <source>
        <dbReference type="ARBA" id="ARBA00006315"/>
    </source>
</evidence>
<organism evidence="2 3">
    <name type="scientific">Neptunomonas japonica JAMM 1380</name>
    <dbReference type="NCBI Taxonomy" id="1441457"/>
    <lineage>
        <taxon>Bacteria</taxon>
        <taxon>Pseudomonadati</taxon>
        <taxon>Pseudomonadota</taxon>
        <taxon>Gammaproteobacteria</taxon>
        <taxon>Oceanospirillales</taxon>
        <taxon>Oceanospirillaceae</taxon>
        <taxon>Neptunomonas</taxon>
    </lineage>
</organism>
<dbReference type="CDD" id="cd07361">
    <property type="entry name" value="MEMO_like"/>
    <property type="match status" value="1"/>
</dbReference>
<dbReference type="EMBL" id="AP014546">
    <property type="protein sequence ID" value="BBB29440.1"/>
    <property type="molecule type" value="Genomic_DNA"/>
</dbReference>
<protein>
    <recommendedName>
        <fullName evidence="4">MEMO1 family protein</fullName>
    </recommendedName>
</protein>
<dbReference type="RefSeq" id="WP_201350060.1">
    <property type="nucleotide sequence ID" value="NZ_AP014546.1"/>
</dbReference>
<proteinExistence type="inferred from homology"/>
<evidence type="ECO:0008006" key="4">
    <source>
        <dbReference type="Google" id="ProtNLM"/>
    </source>
</evidence>
<dbReference type="InterPro" id="IPR002737">
    <property type="entry name" value="MEMO1_fam"/>
</dbReference>
<dbReference type="PANTHER" id="PTHR11060:SF0">
    <property type="entry name" value="PROTEIN MEMO1"/>
    <property type="match status" value="1"/>
</dbReference>
<dbReference type="KEGG" id="njp:NEJAP_1488"/>
<dbReference type="PANTHER" id="PTHR11060">
    <property type="entry name" value="PROTEIN MEMO1"/>
    <property type="match status" value="1"/>
</dbReference>
<dbReference type="AlphaFoldDB" id="A0A7R6SVI1"/>
<dbReference type="NCBIfam" id="TIGR04336">
    <property type="entry name" value="AmmeMemoSam_B"/>
    <property type="match status" value="1"/>
</dbReference>
<accession>A0A7R6SVI1</accession>
<dbReference type="Gene3D" id="3.40.830.10">
    <property type="entry name" value="LigB-like"/>
    <property type="match status" value="1"/>
</dbReference>
<gene>
    <name evidence="2" type="ORF">NEJAP_1488</name>
</gene>
<keyword evidence="3" id="KW-1185">Reference proteome</keyword>
<dbReference type="Pfam" id="PF01875">
    <property type="entry name" value="Memo"/>
    <property type="match status" value="1"/>
</dbReference>